<keyword evidence="2" id="KW-1185">Reference proteome</keyword>
<gene>
    <name evidence="1" type="ORF">MJO28_002023</name>
</gene>
<protein>
    <submittedName>
        <fullName evidence="1">Uncharacterized protein</fullName>
    </submittedName>
</protein>
<comment type="caution">
    <text evidence="1">The sequence shown here is derived from an EMBL/GenBank/DDBJ whole genome shotgun (WGS) entry which is preliminary data.</text>
</comment>
<dbReference type="EMBL" id="CM045866">
    <property type="protein sequence ID" value="KAI7961534.1"/>
    <property type="molecule type" value="Genomic_DNA"/>
</dbReference>
<reference evidence="2" key="2">
    <citation type="journal article" date="2018" name="Mol. Plant Microbe Interact.">
        <title>Genome sequence resources for the wheat stripe rust pathogen (Puccinia striiformis f. sp. tritici) and the barley stripe rust pathogen (Puccinia striiformis f. sp. hordei).</title>
        <authorList>
            <person name="Xia C."/>
            <person name="Wang M."/>
            <person name="Yin C."/>
            <person name="Cornejo O.E."/>
            <person name="Hulbert S.H."/>
            <person name="Chen X."/>
        </authorList>
    </citation>
    <scope>NUCLEOTIDE SEQUENCE [LARGE SCALE GENOMIC DNA]</scope>
    <source>
        <strain evidence="2">93-210</strain>
    </source>
</reference>
<evidence type="ECO:0000313" key="2">
    <source>
        <dbReference type="Proteomes" id="UP001060170"/>
    </source>
</evidence>
<proteinExistence type="predicted"/>
<name>A0ACC0EXN7_9BASI</name>
<accession>A0ACC0EXN7</accession>
<evidence type="ECO:0000313" key="1">
    <source>
        <dbReference type="EMBL" id="KAI7961534.1"/>
    </source>
</evidence>
<dbReference type="Proteomes" id="UP001060170">
    <property type="component" value="Chromosome 2"/>
</dbReference>
<organism evidence="1 2">
    <name type="scientific">Puccinia striiformis f. sp. tritici</name>
    <dbReference type="NCBI Taxonomy" id="168172"/>
    <lineage>
        <taxon>Eukaryota</taxon>
        <taxon>Fungi</taxon>
        <taxon>Dikarya</taxon>
        <taxon>Basidiomycota</taxon>
        <taxon>Pucciniomycotina</taxon>
        <taxon>Pucciniomycetes</taxon>
        <taxon>Pucciniales</taxon>
        <taxon>Pucciniaceae</taxon>
        <taxon>Puccinia</taxon>
    </lineage>
</organism>
<reference evidence="2" key="1">
    <citation type="journal article" date="2018" name="BMC Genomics">
        <title>Genomic insights into host adaptation between the wheat stripe rust pathogen (Puccinia striiformis f. sp. tritici) and the barley stripe rust pathogen (Puccinia striiformis f. sp. hordei).</title>
        <authorList>
            <person name="Xia C."/>
            <person name="Wang M."/>
            <person name="Yin C."/>
            <person name="Cornejo O.E."/>
            <person name="Hulbert S.H."/>
            <person name="Chen X."/>
        </authorList>
    </citation>
    <scope>NUCLEOTIDE SEQUENCE [LARGE SCALE GENOMIC DNA]</scope>
    <source>
        <strain evidence="2">93-210</strain>
    </source>
</reference>
<sequence length="273" mass="31263">MELRLAKKHYSDGIQFIQILQLAAPSIEKLLASKVKSEVLEAIYFFKTGWNHRIKGAQDGIKQMLHLICSSENLTVEETTKDVAPGKENVPKELKEIKVHLELVEREFKRREADSDELKKKQNSRKANQNDRDKDIEGDELDQVAGNVEDDIGDVCIAHAREKERLFGKQCLLSVFAPTTVQISVDYQRYTRMKRCKRQQLSRLGNSRLTDSDLEVEKNTLMVLTHLIPNGMIQVKGRLHRPDMISHLSVGKHAVDVPLFQSVMDNISKHLKE</sequence>
<reference evidence="1 2" key="3">
    <citation type="journal article" date="2022" name="Microbiol. Spectr.">
        <title>Folding features and dynamics of 3D genome architecture in plant fungal pathogens.</title>
        <authorList>
            <person name="Xia C."/>
        </authorList>
    </citation>
    <scope>NUCLEOTIDE SEQUENCE [LARGE SCALE GENOMIC DNA]</scope>
    <source>
        <strain evidence="1 2">93-210</strain>
    </source>
</reference>